<sequence>MPARTFRVIAVSLALAIVVGTGVAWGKIRSFESGINHISPLALGGGGEDGAIDILLVGVDSRTDAHGNPLSAEELATLRAGDDEATNTDTIILIRIPNNGKSATAISIPRDSYVEAPGMGKMKINGVYGSAHFEKLVELVEHDGMDKAQAEPEAIEAGREALIKTVANLTGVTVDHYAEIGLLGFSLITDALGGVNVCLKNPVYEPLSGADFPAGWQKLDGPQALSFVRQRHDLPRGDLDRVVRQQVVMASLAHEVISGKTLSSPATLNRLEDAVQRSVVLSDGWDVMEFAEQLQKLAAGNVAFATIPVLQENGWSDDGMQSVVRVDPAAVKDWVDGLLHDQDEGKTEELAYTPDKTTVDVVNATEVNGLASSVSRVLTSEGFTPGTTGNHEGAPVANSQVQAAKADDVGAQEISKDLGGLPVVEDASVAPGTVRVVLADDYTGPGSGLDGTDPTLYMADPVAVESQAVDPLASPIITAGSNDPECVN</sequence>
<dbReference type="PANTHER" id="PTHR33392:SF6">
    <property type="entry name" value="POLYISOPRENYL-TEICHOIC ACID--PEPTIDOGLYCAN TEICHOIC ACID TRANSFERASE TAGU"/>
    <property type="match status" value="1"/>
</dbReference>
<dbReference type="RefSeq" id="WP_083154333.1">
    <property type="nucleotide sequence ID" value="NZ_AP022560.1"/>
</dbReference>
<dbReference type="Pfam" id="PF13399">
    <property type="entry name" value="LytR_C"/>
    <property type="match status" value="1"/>
</dbReference>
<dbReference type="PANTHER" id="PTHR33392">
    <property type="entry name" value="POLYISOPRENYL-TEICHOIC ACID--PEPTIDOGLYCAN TEICHOIC ACID TRANSFERASE TAGU"/>
    <property type="match status" value="1"/>
</dbReference>
<dbReference type="InterPro" id="IPR004474">
    <property type="entry name" value="LytR_CpsA_psr"/>
</dbReference>
<gene>
    <name evidence="4" type="ORF">MMOR_51270</name>
</gene>
<feature type="domain" description="Cell envelope-related transcriptional attenuator" evidence="2">
    <location>
        <begin position="87"/>
        <end position="256"/>
    </location>
</feature>
<dbReference type="InterPro" id="IPR027381">
    <property type="entry name" value="LytR/CpsA/Psr_C"/>
</dbReference>
<dbReference type="AlphaFoldDB" id="A0AAD1HH84"/>
<dbReference type="EMBL" id="AP022560">
    <property type="protein sequence ID" value="BBX04191.1"/>
    <property type="molecule type" value="Genomic_DNA"/>
</dbReference>
<evidence type="ECO:0000256" key="1">
    <source>
        <dbReference type="ARBA" id="ARBA00006068"/>
    </source>
</evidence>
<dbReference type="Gene3D" id="3.40.630.190">
    <property type="entry name" value="LCP protein"/>
    <property type="match status" value="1"/>
</dbReference>
<evidence type="ECO:0000313" key="5">
    <source>
        <dbReference type="Proteomes" id="UP000466681"/>
    </source>
</evidence>
<organism evidence="4 5">
    <name type="scientific">Mycolicibacterium moriokaense</name>
    <dbReference type="NCBI Taxonomy" id="39691"/>
    <lineage>
        <taxon>Bacteria</taxon>
        <taxon>Bacillati</taxon>
        <taxon>Actinomycetota</taxon>
        <taxon>Actinomycetes</taxon>
        <taxon>Mycobacteriales</taxon>
        <taxon>Mycobacteriaceae</taxon>
        <taxon>Mycolicibacterium</taxon>
    </lineage>
</organism>
<comment type="similarity">
    <text evidence="1">Belongs to the LytR/CpsA/Psr (LCP) family.</text>
</comment>
<evidence type="ECO:0000259" key="2">
    <source>
        <dbReference type="Pfam" id="PF03816"/>
    </source>
</evidence>
<dbReference type="InterPro" id="IPR050922">
    <property type="entry name" value="LytR/CpsA/Psr_CW_biosynth"/>
</dbReference>
<feature type="domain" description="LytR/CpsA/Psr regulator C-terminal" evidence="3">
    <location>
        <begin position="357"/>
        <end position="442"/>
    </location>
</feature>
<protein>
    <submittedName>
        <fullName evidence="4">LytR family transcriptional regulator</fullName>
    </submittedName>
</protein>
<dbReference type="KEGG" id="mmor:MMOR_51270"/>
<accession>A0AAD1HH84</accession>
<proteinExistence type="inferred from homology"/>
<dbReference type="Proteomes" id="UP000466681">
    <property type="component" value="Chromosome"/>
</dbReference>
<reference evidence="4 5" key="1">
    <citation type="journal article" date="2019" name="Emerg. Microbes Infect.">
        <title>Comprehensive subspecies identification of 175 nontuberculous mycobacteria species based on 7547 genomic profiles.</title>
        <authorList>
            <person name="Matsumoto Y."/>
            <person name="Kinjo T."/>
            <person name="Motooka D."/>
            <person name="Nabeya D."/>
            <person name="Jung N."/>
            <person name="Uechi K."/>
            <person name="Horii T."/>
            <person name="Iida T."/>
            <person name="Fujita J."/>
            <person name="Nakamura S."/>
        </authorList>
    </citation>
    <scope>NUCLEOTIDE SEQUENCE [LARGE SCALE GENOMIC DNA]</scope>
    <source>
        <strain evidence="4 5">JCM 6375</strain>
    </source>
</reference>
<dbReference type="NCBIfam" id="TIGR00350">
    <property type="entry name" value="lytR_cpsA_psr"/>
    <property type="match status" value="1"/>
</dbReference>
<evidence type="ECO:0000259" key="3">
    <source>
        <dbReference type="Pfam" id="PF13399"/>
    </source>
</evidence>
<keyword evidence="5" id="KW-1185">Reference proteome</keyword>
<name>A0AAD1HH84_9MYCO</name>
<dbReference type="Gene3D" id="3.30.70.2390">
    <property type="match status" value="1"/>
</dbReference>
<dbReference type="Pfam" id="PF03816">
    <property type="entry name" value="LytR_cpsA_psr"/>
    <property type="match status" value="1"/>
</dbReference>
<evidence type="ECO:0000313" key="4">
    <source>
        <dbReference type="EMBL" id="BBX04191.1"/>
    </source>
</evidence>